<dbReference type="SUPFAM" id="SSF53474">
    <property type="entry name" value="alpha/beta-Hydrolases"/>
    <property type="match status" value="1"/>
</dbReference>
<dbReference type="InterPro" id="IPR049492">
    <property type="entry name" value="BD-FAE-like_dom"/>
</dbReference>
<feature type="domain" description="BD-FAE-like" evidence="3">
    <location>
        <begin position="23"/>
        <end position="122"/>
    </location>
</feature>
<dbReference type="OrthoDB" id="9815425at2"/>
<sequence length="289" mass="32360">MGSTFVYKNVGNCAIKGDFYSTEASNAPLLVYIHGGGLIWGSRDELSEEQINLYNNAGFNICSIDYRLAPESKLPDIISDIQDALRWLKDEGVNTFNFDPDKIGVIGSSGGGYLALLTGIFEVKPKAIVSFYGYGNITGDWYTKPSPYFTKMAKVPEALPKMLIQPSILSEAPIEKRYGIYLYCRQQGVWNDYVIGRNQTKAELTKYCPIDNIHSDYPATLLLHGDKDDDVPHEESVNMSRALEDAGITNKLITIPNGKHQFDKEMNDPNVKDAFHQVIQFLKENLDVN</sequence>
<dbReference type="PANTHER" id="PTHR48081:SF3">
    <property type="entry name" value="ALPHA_BETA HYDROLASE FOLD-3 DOMAIN-CONTAINING PROTEIN"/>
    <property type="match status" value="1"/>
</dbReference>
<comment type="caution">
    <text evidence="4">The sequence shown here is derived from an EMBL/GenBank/DDBJ whole genome shotgun (WGS) entry which is preliminary data.</text>
</comment>
<dbReference type="Proteomes" id="UP000285456">
    <property type="component" value="Unassembled WGS sequence"/>
</dbReference>
<proteinExistence type="predicted"/>
<accession>A0A417YDY5</accession>
<dbReference type="Pfam" id="PF20434">
    <property type="entry name" value="BD-FAE"/>
    <property type="match status" value="1"/>
</dbReference>
<dbReference type="Gene3D" id="3.40.50.1820">
    <property type="entry name" value="alpha/beta hydrolase"/>
    <property type="match status" value="1"/>
</dbReference>
<evidence type="ECO:0000259" key="2">
    <source>
        <dbReference type="Pfam" id="PF00326"/>
    </source>
</evidence>
<dbReference type="EMBL" id="QWEH01000011">
    <property type="protein sequence ID" value="RHW30862.1"/>
    <property type="molecule type" value="Genomic_DNA"/>
</dbReference>
<dbReference type="GO" id="GO:0016787">
    <property type="term" value="F:hydrolase activity"/>
    <property type="evidence" value="ECO:0007669"/>
    <property type="project" value="UniProtKB-KW"/>
</dbReference>
<feature type="domain" description="Peptidase S9 prolyl oligopeptidase catalytic" evidence="2">
    <location>
        <begin position="202"/>
        <end position="287"/>
    </location>
</feature>
<evidence type="ECO:0000313" key="4">
    <source>
        <dbReference type="EMBL" id="RHW30862.1"/>
    </source>
</evidence>
<dbReference type="RefSeq" id="WP_095313208.1">
    <property type="nucleotide sequence ID" value="NZ_JAMAWL010000002.1"/>
</dbReference>
<dbReference type="InterPro" id="IPR029058">
    <property type="entry name" value="AB_hydrolase_fold"/>
</dbReference>
<dbReference type="AlphaFoldDB" id="A0A417YDY5"/>
<organism evidence="4 5">
    <name type="scientific">Oceanobacillus profundus</name>
    <dbReference type="NCBI Taxonomy" id="372463"/>
    <lineage>
        <taxon>Bacteria</taxon>
        <taxon>Bacillati</taxon>
        <taxon>Bacillota</taxon>
        <taxon>Bacilli</taxon>
        <taxon>Bacillales</taxon>
        <taxon>Bacillaceae</taxon>
        <taxon>Oceanobacillus</taxon>
    </lineage>
</organism>
<dbReference type="InterPro" id="IPR050300">
    <property type="entry name" value="GDXG_lipolytic_enzyme"/>
</dbReference>
<dbReference type="PANTHER" id="PTHR48081">
    <property type="entry name" value="AB HYDROLASE SUPERFAMILY PROTEIN C4A8.06C"/>
    <property type="match status" value="1"/>
</dbReference>
<evidence type="ECO:0000259" key="3">
    <source>
        <dbReference type="Pfam" id="PF20434"/>
    </source>
</evidence>
<protein>
    <submittedName>
        <fullName evidence="4">Alpha/beta hydrolase</fullName>
    </submittedName>
</protein>
<gene>
    <name evidence="4" type="ORF">D1B32_15690</name>
</gene>
<evidence type="ECO:0000313" key="5">
    <source>
        <dbReference type="Proteomes" id="UP000285456"/>
    </source>
</evidence>
<name>A0A417YDY5_9BACI</name>
<evidence type="ECO:0000256" key="1">
    <source>
        <dbReference type="ARBA" id="ARBA00022801"/>
    </source>
</evidence>
<dbReference type="InterPro" id="IPR001375">
    <property type="entry name" value="Peptidase_S9_cat"/>
</dbReference>
<keyword evidence="1 4" id="KW-0378">Hydrolase</keyword>
<dbReference type="Pfam" id="PF00326">
    <property type="entry name" value="Peptidase_S9"/>
    <property type="match status" value="1"/>
</dbReference>
<reference evidence="4 5" key="1">
    <citation type="journal article" date="2007" name="Int. J. Syst. Evol. Microbiol.">
        <title>Oceanobacillus profundus sp. nov., isolated from a deep-sea sediment core.</title>
        <authorList>
            <person name="Kim Y.G."/>
            <person name="Choi D.H."/>
            <person name="Hyun S."/>
            <person name="Cho B.C."/>
        </authorList>
    </citation>
    <scope>NUCLEOTIDE SEQUENCE [LARGE SCALE GENOMIC DNA]</scope>
    <source>
        <strain evidence="4 5">DSM 18246</strain>
    </source>
</reference>
<keyword evidence="5" id="KW-1185">Reference proteome</keyword>